<keyword evidence="8 11" id="KW-0443">Lipid metabolism</keyword>
<dbReference type="PANTHER" id="PTHR10336">
    <property type="entry name" value="PHOSPHOINOSITIDE-SPECIFIC PHOSPHOLIPASE C FAMILY PROTEIN"/>
    <property type="match status" value="1"/>
</dbReference>
<evidence type="ECO:0000256" key="4">
    <source>
        <dbReference type="ARBA" id="ARBA00022837"/>
    </source>
</evidence>
<evidence type="ECO:0000256" key="1">
    <source>
        <dbReference type="ARBA" id="ARBA00001913"/>
    </source>
</evidence>
<dbReference type="Pfam" id="PF00578">
    <property type="entry name" value="AhpC-TSA"/>
    <property type="match status" value="1"/>
</dbReference>
<protein>
    <recommendedName>
        <fullName evidence="2 11">Phosphoinositide phospholipase C</fullName>
        <ecNumber evidence="2 11">3.1.4.11</ecNumber>
    </recommendedName>
</protein>
<accession>A0ABN8P9Y7</accession>
<evidence type="ECO:0000259" key="14">
    <source>
        <dbReference type="PROSITE" id="PS50008"/>
    </source>
</evidence>
<evidence type="ECO:0000259" key="15">
    <source>
        <dbReference type="PROSITE" id="PS50222"/>
    </source>
</evidence>
<dbReference type="Proteomes" id="UP001159405">
    <property type="component" value="Unassembled WGS sequence"/>
</dbReference>
<dbReference type="PROSITE" id="PS50008">
    <property type="entry name" value="PIPLC_Y_DOMAIN"/>
    <property type="match status" value="1"/>
</dbReference>
<gene>
    <name evidence="17" type="ORF">PLOB_00037742</name>
</gene>
<dbReference type="InterPro" id="IPR011992">
    <property type="entry name" value="EF-hand-dom_pair"/>
</dbReference>
<dbReference type="SUPFAM" id="SSF52833">
    <property type="entry name" value="Thioredoxin-like"/>
    <property type="match status" value="1"/>
</dbReference>
<dbReference type="Pfam" id="PF00388">
    <property type="entry name" value="PI-PLC-X"/>
    <property type="match status" value="1"/>
</dbReference>
<dbReference type="EC" id="3.1.4.11" evidence="2 11"/>
<feature type="domain" description="Thioredoxin" evidence="16">
    <location>
        <begin position="827"/>
        <end position="986"/>
    </location>
</feature>
<feature type="domain" description="C2" evidence="13">
    <location>
        <begin position="662"/>
        <end position="796"/>
    </location>
</feature>
<keyword evidence="4" id="KW-0106">Calcium</keyword>
<keyword evidence="3" id="KW-0575">Peroxidase</keyword>
<feature type="domain" description="EF-hand" evidence="15">
    <location>
        <begin position="137"/>
        <end position="172"/>
    </location>
</feature>
<evidence type="ECO:0000256" key="10">
    <source>
        <dbReference type="ARBA" id="ARBA00023674"/>
    </source>
</evidence>
<feature type="domain" description="PI-PLC Y-box" evidence="14">
    <location>
        <begin position="546"/>
        <end position="662"/>
    </location>
</feature>
<dbReference type="Pfam" id="PF16457">
    <property type="entry name" value="PH_12"/>
    <property type="match status" value="1"/>
</dbReference>
<dbReference type="PROSITE" id="PS00018">
    <property type="entry name" value="EF_HAND_1"/>
    <property type="match status" value="1"/>
</dbReference>
<evidence type="ECO:0000256" key="7">
    <source>
        <dbReference type="ARBA" id="ARBA00023002"/>
    </source>
</evidence>
<keyword evidence="18" id="KW-1185">Reference proteome</keyword>
<evidence type="ECO:0000256" key="2">
    <source>
        <dbReference type="ARBA" id="ARBA00012368"/>
    </source>
</evidence>
<dbReference type="InterPro" id="IPR001192">
    <property type="entry name" value="PI-PLC_fam"/>
</dbReference>
<dbReference type="SUPFAM" id="SSF47473">
    <property type="entry name" value="EF-hand"/>
    <property type="match status" value="1"/>
</dbReference>
<dbReference type="PROSITE" id="PS50007">
    <property type="entry name" value="PIPLC_X_DOMAIN"/>
    <property type="match status" value="1"/>
</dbReference>
<evidence type="ECO:0000256" key="5">
    <source>
        <dbReference type="ARBA" id="ARBA00022862"/>
    </source>
</evidence>
<evidence type="ECO:0000259" key="16">
    <source>
        <dbReference type="PROSITE" id="PS51352"/>
    </source>
</evidence>
<dbReference type="InterPro" id="IPR000866">
    <property type="entry name" value="AhpC/TSA"/>
</dbReference>
<reference evidence="17 18" key="1">
    <citation type="submission" date="2022-05" db="EMBL/GenBank/DDBJ databases">
        <authorList>
            <consortium name="Genoscope - CEA"/>
            <person name="William W."/>
        </authorList>
    </citation>
    <scope>NUCLEOTIDE SEQUENCE [LARGE SCALE GENOMIC DNA]</scope>
</reference>
<dbReference type="Pfam" id="PF10417">
    <property type="entry name" value="1-cysPrx_C"/>
    <property type="match status" value="1"/>
</dbReference>
<evidence type="ECO:0000256" key="12">
    <source>
        <dbReference type="SAM" id="MobiDB-lite"/>
    </source>
</evidence>
<dbReference type="InterPro" id="IPR036249">
    <property type="entry name" value="Thioredoxin-like_sf"/>
</dbReference>
<dbReference type="SUPFAM" id="SSF51695">
    <property type="entry name" value="PLC-like phosphodiesterases"/>
    <property type="match status" value="1"/>
</dbReference>
<organism evidence="17 18">
    <name type="scientific">Porites lobata</name>
    <dbReference type="NCBI Taxonomy" id="104759"/>
    <lineage>
        <taxon>Eukaryota</taxon>
        <taxon>Metazoa</taxon>
        <taxon>Cnidaria</taxon>
        <taxon>Anthozoa</taxon>
        <taxon>Hexacorallia</taxon>
        <taxon>Scleractinia</taxon>
        <taxon>Fungiina</taxon>
        <taxon>Poritidae</taxon>
        <taxon>Porites</taxon>
    </lineage>
</organism>
<keyword evidence="9" id="KW-0807">Transducer</keyword>
<feature type="compositionally biased region" description="Low complexity" evidence="12">
    <location>
        <begin position="482"/>
        <end position="493"/>
    </location>
</feature>
<dbReference type="Pfam" id="PF09279">
    <property type="entry name" value="EF-hand_like"/>
    <property type="match status" value="1"/>
</dbReference>
<dbReference type="InterPro" id="IPR019479">
    <property type="entry name" value="Peroxiredoxin_C"/>
</dbReference>
<dbReference type="InterPro" id="IPR015359">
    <property type="entry name" value="PLC_EF-hand-like"/>
</dbReference>
<dbReference type="PROSITE" id="PS50222">
    <property type="entry name" value="EF_HAND_2"/>
    <property type="match status" value="2"/>
</dbReference>
<evidence type="ECO:0000256" key="9">
    <source>
        <dbReference type="ARBA" id="ARBA00023224"/>
    </source>
</evidence>
<dbReference type="Gene3D" id="3.20.20.190">
    <property type="entry name" value="Phosphatidylinositol (PI) phosphodiesterase"/>
    <property type="match status" value="2"/>
</dbReference>
<evidence type="ECO:0000259" key="13">
    <source>
        <dbReference type="PROSITE" id="PS50004"/>
    </source>
</evidence>
<dbReference type="Gene3D" id="2.60.40.150">
    <property type="entry name" value="C2 domain"/>
    <property type="match status" value="1"/>
</dbReference>
<dbReference type="InterPro" id="IPR018247">
    <property type="entry name" value="EF_Hand_1_Ca_BS"/>
</dbReference>
<dbReference type="Pfam" id="PF00387">
    <property type="entry name" value="PI-PLC-Y"/>
    <property type="match status" value="1"/>
</dbReference>
<dbReference type="InterPro" id="IPR035892">
    <property type="entry name" value="C2_domain_sf"/>
</dbReference>
<feature type="region of interest" description="Disordered" evidence="12">
    <location>
        <begin position="473"/>
        <end position="512"/>
    </location>
</feature>
<dbReference type="CDD" id="cd00275">
    <property type="entry name" value="C2_PLC_like"/>
    <property type="match status" value="1"/>
</dbReference>
<comment type="catalytic activity">
    <reaction evidence="10">
        <text>a 1,2-diacyl-sn-glycero-3-phospho-(1D-myo-inositol-4,5-bisphosphate) + H2O = 1D-myo-inositol 1,4,5-trisphosphate + a 1,2-diacyl-sn-glycerol + H(+)</text>
        <dbReference type="Rhea" id="RHEA:33179"/>
        <dbReference type="ChEBI" id="CHEBI:15377"/>
        <dbReference type="ChEBI" id="CHEBI:15378"/>
        <dbReference type="ChEBI" id="CHEBI:17815"/>
        <dbReference type="ChEBI" id="CHEBI:58456"/>
        <dbReference type="ChEBI" id="CHEBI:203600"/>
        <dbReference type="EC" id="3.1.4.11"/>
    </reaction>
    <physiologicalReaction direction="left-to-right" evidence="10">
        <dbReference type="Rhea" id="RHEA:33180"/>
    </physiologicalReaction>
</comment>
<evidence type="ECO:0000256" key="11">
    <source>
        <dbReference type="RuleBase" id="RU361133"/>
    </source>
</evidence>
<dbReference type="Gene3D" id="1.10.238.10">
    <property type="entry name" value="EF-hand"/>
    <property type="match status" value="2"/>
</dbReference>
<dbReference type="Pfam" id="PF00168">
    <property type="entry name" value="C2"/>
    <property type="match status" value="1"/>
</dbReference>
<dbReference type="InterPro" id="IPR013766">
    <property type="entry name" value="Thioredoxin_domain"/>
</dbReference>
<dbReference type="InterPro" id="IPR002048">
    <property type="entry name" value="EF_hand_dom"/>
</dbReference>
<keyword evidence="6 11" id="KW-0442">Lipid degradation</keyword>
<dbReference type="SMART" id="SM00149">
    <property type="entry name" value="PLCYc"/>
    <property type="match status" value="1"/>
</dbReference>
<dbReference type="CDD" id="cd03015">
    <property type="entry name" value="PRX_Typ2cys"/>
    <property type="match status" value="1"/>
</dbReference>
<dbReference type="InterPro" id="IPR000008">
    <property type="entry name" value="C2_dom"/>
</dbReference>
<dbReference type="SMART" id="SM00148">
    <property type="entry name" value="PLCXc"/>
    <property type="match status" value="1"/>
</dbReference>
<dbReference type="PROSITE" id="PS50004">
    <property type="entry name" value="C2"/>
    <property type="match status" value="1"/>
</dbReference>
<evidence type="ECO:0000256" key="3">
    <source>
        <dbReference type="ARBA" id="ARBA00022559"/>
    </source>
</evidence>
<dbReference type="InterPro" id="IPR011993">
    <property type="entry name" value="PH-like_dom_sf"/>
</dbReference>
<dbReference type="PROSITE" id="PS51352">
    <property type="entry name" value="THIOREDOXIN_2"/>
    <property type="match status" value="1"/>
</dbReference>
<proteinExistence type="predicted"/>
<dbReference type="Gene3D" id="2.30.29.30">
    <property type="entry name" value="Pleckstrin-homology domain (PH domain)/Phosphotyrosine-binding domain (PTB)"/>
    <property type="match status" value="1"/>
</dbReference>
<keyword evidence="7" id="KW-0560">Oxidoreductase</keyword>
<dbReference type="SUPFAM" id="SSF50729">
    <property type="entry name" value="PH domain-like"/>
    <property type="match status" value="1"/>
</dbReference>
<dbReference type="SMART" id="SM00239">
    <property type="entry name" value="C2"/>
    <property type="match status" value="1"/>
</dbReference>
<evidence type="ECO:0000256" key="8">
    <source>
        <dbReference type="ARBA" id="ARBA00023098"/>
    </source>
</evidence>
<dbReference type="SUPFAM" id="SSF49562">
    <property type="entry name" value="C2 domain (Calcium/lipid-binding domain, CaLB)"/>
    <property type="match status" value="1"/>
</dbReference>
<dbReference type="InterPro" id="IPR001711">
    <property type="entry name" value="PLipase_C_Pinositol-sp_Y"/>
</dbReference>
<comment type="cofactor">
    <cofactor evidence="1">
        <name>Ca(2+)</name>
        <dbReference type="ChEBI" id="CHEBI:29108"/>
    </cofactor>
</comment>
<dbReference type="EMBL" id="CALNXK010000055">
    <property type="protein sequence ID" value="CAH3135073.1"/>
    <property type="molecule type" value="Genomic_DNA"/>
</dbReference>
<evidence type="ECO:0000313" key="17">
    <source>
        <dbReference type="EMBL" id="CAH3135073.1"/>
    </source>
</evidence>
<dbReference type="PANTHER" id="PTHR10336:SF209">
    <property type="entry name" value="PHOSPHOINOSITIDE PHOSPHOLIPASE C"/>
    <property type="match status" value="1"/>
</dbReference>
<dbReference type="SMART" id="SM00054">
    <property type="entry name" value="EFh"/>
    <property type="match status" value="2"/>
</dbReference>
<feature type="domain" description="EF-hand" evidence="15">
    <location>
        <begin position="173"/>
        <end position="208"/>
    </location>
</feature>
<evidence type="ECO:0000313" key="18">
    <source>
        <dbReference type="Proteomes" id="UP001159405"/>
    </source>
</evidence>
<sequence>MADENENSTTSVQDCWKAMQRGSKMIKLDINRKGSSKKTFVLDEDMKGIRYQPSKKNSKFAIDKMTDVLSGESVSDLFQGFLKKHSPDSFISIKFGQNGGTTLNMVAESKEVADFWVRGLRKLILNRGNLEKEDKEHREQWLMDAFEKFDKNKDGSLGLKEIQRLVEALNVSMSPGQVKKKFKEVNTDGDAALDKDEFASFFKSISTREEIVNLLEKFSSNGALMTAEDFHYFLVNEQGMEDVSKEYSLEMMLNHEPTEAGRKNRELGIDGLANYLKSPEGDIFNHDHDKIYQDMTHPLTHYYVASSHNTYLLQDQLRGPSSVDAYINALRKGCRCVELDCWDGDNDEPIVYHGHTLTSKILFKDVIQGISKHAFEVSEYPVILSLENHCSLPNQKKMAEYLEAILGDVLYKVPVDAQFDSFPSPEFFKNRILIKGKKLKLEHEADDEDVGDVTDEDEAADIDQEAAASLLQEKSAEGGDGPSTTAPTTTDTPPVKKKEKKPKKETLRRSFRAVGKVVRTAGRLKDETDEEKNAKKTNKLKLAKELSRCVNYVSSVGFKGFEHAKQNYKFHQMSSFVESKMASLMTNSGRDFVEYNKRQLSRIYPAGGRVDSSNYNPQQAWNAGCQIVALNYQTDSEPMHLNQGKFRVNGRAGYILKPKHLRDPSFNFNPHTKTEIPGIEKIKIVIKVISGQQLPKPAGTKGEAKVKGEVIDPYVKVDFHGIPADTASFKTKVVKDNGFNPMWKETFEKELLMPELAMIRFVVFDEDVGSRDDFIGQFSLPFTSVRPGYRHIHLLGNKGESLGYASLFVHISIWGGSKPNNPIMSKAFIQKPAPAFAGTAVNHHGEFIDVKLSDYKGKYLVLFFYPLDFTFVCPTEIIAFSDRVEEFRAINCEVIACSVDSHFSHLAWTEKPRKKGGLGTMNIPLLSDITKQISKDYGVLLEDQGVALRGLFIIDDKGILRQITMNDLPVGRSVDEVLRLVQAFQFTDKHGEVCPAGWRPGNDTIVPDAKKSADYFSKQS</sequence>
<keyword evidence="5" id="KW-0049">Antioxidant</keyword>
<keyword evidence="11" id="KW-0378">Hydrolase</keyword>
<dbReference type="Gene3D" id="3.40.30.10">
    <property type="entry name" value="Glutaredoxin"/>
    <property type="match status" value="1"/>
</dbReference>
<dbReference type="InterPro" id="IPR001849">
    <property type="entry name" value="PH_domain"/>
</dbReference>
<comment type="caution">
    <text evidence="17">The sequence shown here is derived from an EMBL/GenBank/DDBJ whole genome shotgun (WGS) entry which is preliminary data.</text>
</comment>
<dbReference type="InterPro" id="IPR017946">
    <property type="entry name" value="PLC-like_Pdiesterase_TIM-brl"/>
</dbReference>
<dbReference type="InterPro" id="IPR000909">
    <property type="entry name" value="PLipase_C_PInositol-sp_X_dom"/>
</dbReference>
<dbReference type="PRINTS" id="PR00390">
    <property type="entry name" value="PHPHLIPASEC"/>
</dbReference>
<name>A0ABN8P9Y7_9CNID</name>
<evidence type="ECO:0000256" key="6">
    <source>
        <dbReference type="ARBA" id="ARBA00022963"/>
    </source>
</evidence>